<dbReference type="PANTHER" id="PTHR45745:SF1">
    <property type="entry name" value="PHOSPHOGLUCOMUTASE 2B-RELATED"/>
    <property type="match status" value="1"/>
</dbReference>
<dbReference type="SUPFAM" id="SSF55957">
    <property type="entry name" value="Phosphoglucomutase, C-terminal domain"/>
    <property type="match status" value="1"/>
</dbReference>
<dbReference type="InterPro" id="IPR005844">
    <property type="entry name" value="A-D-PHexomutase_a/b/a-I"/>
</dbReference>
<gene>
    <name evidence="11" type="ORF">HMPREF1705_03905</name>
</gene>
<comment type="caution">
    <text evidence="11">The sequence shown here is derived from an EMBL/GenBank/DDBJ whole genome shotgun (WGS) entry which is preliminary data.</text>
</comment>
<dbReference type="Pfam" id="PF02879">
    <property type="entry name" value="PGM_PMM_II"/>
    <property type="match status" value="1"/>
</dbReference>
<dbReference type="GO" id="GO:0008973">
    <property type="term" value="F:phosphopentomutase activity"/>
    <property type="evidence" value="ECO:0007669"/>
    <property type="project" value="TreeGrafter"/>
</dbReference>
<dbReference type="InterPro" id="IPR005843">
    <property type="entry name" value="A-D-PHexomutase_C"/>
</dbReference>
<evidence type="ECO:0000256" key="3">
    <source>
        <dbReference type="ARBA" id="ARBA00022553"/>
    </source>
</evidence>
<keyword evidence="3" id="KW-0597">Phosphoprotein</keyword>
<dbReference type="Gene3D" id="3.30.310.50">
    <property type="entry name" value="Alpha-D-phosphohexomutase, C-terminal domain"/>
    <property type="match status" value="1"/>
</dbReference>
<dbReference type="InterPro" id="IPR005846">
    <property type="entry name" value="A-D-PHexomutase_a/b/a-III"/>
</dbReference>
<evidence type="ECO:0000259" key="9">
    <source>
        <dbReference type="Pfam" id="PF02879"/>
    </source>
</evidence>
<dbReference type="GO" id="GO:0006166">
    <property type="term" value="P:purine ribonucleoside salvage"/>
    <property type="evidence" value="ECO:0007669"/>
    <property type="project" value="TreeGrafter"/>
</dbReference>
<dbReference type="InterPro" id="IPR036900">
    <property type="entry name" value="A-D-PHexomutase_C_sf"/>
</dbReference>
<dbReference type="STRING" id="592015.HMPREF1705_03905"/>
<dbReference type="Pfam" id="PF02878">
    <property type="entry name" value="PGM_PMM_I"/>
    <property type="match status" value="1"/>
</dbReference>
<evidence type="ECO:0000256" key="5">
    <source>
        <dbReference type="ARBA" id="ARBA00022842"/>
    </source>
</evidence>
<dbReference type="InterPro" id="IPR005845">
    <property type="entry name" value="A-D-PHexomutase_a/b/a-II"/>
</dbReference>
<dbReference type="Proteomes" id="UP000005273">
    <property type="component" value="Unassembled WGS sequence"/>
</dbReference>
<dbReference type="InterPro" id="IPR005841">
    <property type="entry name" value="Alpha-D-phosphohexomutase_SF"/>
</dbReference>
<comment type="cofactor">
    <cofactor evidence="1">
        <name>Mg(2+)</name>
        <dbReference type="ChEBI" id="CHEBI:18420"/>
    </cofactor>
</comment>
<proteinExistence type="inferred from homology"/>
<dbReference type="SUPFAM" id="SSF53738">
    <property type="entry name" value="Phosphoglucomutase, first 3 domains"/>
    <property type="match status" value="2"/>
</dbReference>
<dbReference type="InterPro" id="IPR016055">
    <property type="entry name" value="A-D-PHexomutase_a/b/a-I/II/III"/>
</dbReference>
<keyword evidence="6" id="KW-0413">Isomerase</keyword>
<evidence type="ECO:0000256" key="2">
    <source>
        <dbReference type="ARBA" id="ARBA00010231"/>
    </source>
</evidence>
<dbReference type="Pfam" id="PF00408">
    <property type="entry name" value="PGM_PMM_IV"/>
    <property type="match status" value="1"/>
</dbReference>
<dbReference type="GO" id="GO:0005975">
    <property type="term" value="P:carbohydrate metabolic process"/>
    <property type="evidence" value="ECO:0007669"/>
    <property type="project" value="InterPro"/>
</dbReference>
<dbReference type="AlphaFoldDB" id="A0A0T5X8H8"/>
<dbReference type="eggNOG" id="COG1109">
    <property type="taxonomic scope" value="Bacteria"/>
</dbReference>
<dbReference type="EMBL" id="ACJX03000001">
    <property type="protein sequence ID" value="KRT34667.1"/>
    <property type="molecule type" value="Genomic_DNA"/>
</dbReference>
<feature type="domain" description="Alpha-D-phosphohexomutase C-terminal" evidence="7">
    <location>
        <begin position="411"/>
        <end position="454"/>
    </location>
</feature>
<dbReference type="PRINTS" id="PR00509">
    <property type="entry name" value="PGMPMM"/>
</dbReference>
<feature type="domain" description="Alpha-D-phosphohexomutase alpha/beta/alpha" evidence="10">
    <location>
        <begin position="259"/>
        <end position="367"/>
    </location>
</feature>
<keyword evidence="5" id="KW-0460">Magnesium</keyword>
<feature type="domain" description="Alpha-D-phosphohexomutase alpha/beta/alpha" evidence="9">
    <location>
        <begin position="157"/>
        <end position="253"/>
    </location>
</feature>
<reference evidence="12" key="1">
    <citation type="submission" date="2012-09" db="EMBL/GenBank/DDBJ databases">
        <authorList>
            <person name="Weinstock G."/>
            <person name="Sodergren E."/>
            <person name="Clifton S."/>
            <person name="Fulton L."/>
            <person name="Fulton B."/>
            <person name="Courtney L."/>
            <person name="Fronick C."/>
            <person name="Harrison M."/>
            <person name="Strong C."/>
            <person name="Farmer C."/>
            <person name="Delehaunty K."/>
            <person name="Markovic C."/>
            <person name="Hall O."/>
            <person name="Minx P."/>
            <person name="Tomlinson C."/>
            <person name="Mitreva M."/>
            <person name="Nelson J."/>
            <person name="Hou S."/>
            <person name="Wollam A."/>
            <person name="Pepin K.H."/>
            <person name="Johnson M."/>
            <person name="Bhonagiri V."/>
            <person name="Nash W.E."/>
            <person name="Suruliraj S."/>
            <person name="Warren W."/>
            <person name="Chinwalla A."/>
            <person name="Mardis E.R."/>
            <person name="Wilson R.K."/>
        </authorList>
    </citation>
    <scope>NUCLEOTIDE SEQUENCE [LARGE SCALE GENOMIC DNA]</scope>
    <source>
        <strain evidence="12">OS1</strain>
    </source>
</reference>
<dbReference type="PANTHER" id="PTHR45745">
    <property type="entry name" value="PHOSPHOMANNOMUTASE 45A"/>
    <property type="match status" value="1"/>
</dbReference>
<dbReference type="GO" id="GO:0046872">
    <property type="term" value="F:metal ion binding"/>
    <property type="evidence" value="ECO:0007669"/>
    <property type="project" value="UniProtKB-KW"/>
</dbReference>
<evidence type="ECO:0000313" key="12">
    <source>
        <dbReference type="Proteomes" id="UP000005273"/>
    </source>
</evidence>
<accession>A0A0T5X8H8</accession>
<feature type="domain" description="Alpha-D-phosphohexomutase alpha/beta/alpha" evidence="8">
    <location>
        <begin position="5"/>
        <end position="136"/>
    </location>
</feature>
<protein>
    <submittedName>
        <fullName evidence="11">Phosphoglucomutase/phosphomannomutase, alpha/beta/alpha domain II</fullName>
    </submittedName>
</protein>
<evidence type="ECO:0000313" key="11">
    <source>
        <dbReference type="EMBL" id="KRT34667.1"/>
    </source>
</evidence>
<dbReference type="Pfam" id="PF02880">
    <property type="entry name" value="PGM_PMM_III"/>
    <property type="match status" value="1"/>
</dbReference>
<evidence type="ECO:0000256" key="6">
    <source>
        <dbReference type="ARBA" id="ARBA00023235"/>
    </source>
</evidence>
<dbReference type="Gene3D" id="3.40.120.10">
    <property type="entry name" value="Alpha-D-Glucose-1,6-Bisphosphate, subunit A, domain 3"/>
    <property type="match status" value="3"/>
</dbReference>
<name>A0A0T5X8H8_9BACT</name>
<evidence type="ECO:0000259" key="10">
    <source>
        <dbReference type="Pfam" id="PF02880"/>
    </source>
</evidence>
<comment type="similarity">
    <text evidence="2">Belongs to the phosphohexose mutase family.</text>
</comment>
<keyword evidence="12" id="KW-1185">Reference proteome</keyword>
<evidence type="ECO:0000259" key="7">
    <source>
        <dbReference type="Pfam" id="PF00408"/>
    </source>
</evidence>
<evidence type="ECO:0000256" key="4">
    <source>
        <dbReference type="ARBA" id="ARBA00022723"/>
    </source>
</evidence>
<sequence>MIIVIKFGTDGWRGIIADDFTVNNVKRVSWAIGKYILKEYGDRASVLVARDGRFLGEKFAAIAAGVLAAMGLKPTILEGPTATPTCAYAVKEYGARGAIMFTASHNPPEYQGLKYIPYFAGPATPDITGKIESYIAMAPSSVDTSDENIEYADPTESYIAHIKGIVQLEGNAQKIVVDTLHGVGGRYLPRILRECGFEAISINEDIRPDFAGLSPEPKKETLESLIGKVKELNVIGLSTDGDADRFGVVDEKGEFYPANYILAILYSYLLETGRTGGVARTVATTHMLDEIAKLTGQRVWETPVGFKYLGQLLLKEKVLLAGEESGGASIAGHIPEKDGILICLLVLKAVVETGRSLKELLGAVYDKIGAKYVSTRLDFKVAHDQKEKVISLIDSWQDRSLCGDAVISVKRDDGLKIICERAWILLRPSGTEDVVRLYVEAKGEDILQKFKESAVNVFGLDVK</sequence>
<organism evidence="11 12">
    <name type="scientific">Acetomicrobium hydrogeniformans ATCC BAA-1850</name>
    <dbReference type="NCBI Taxonomy" id="592015"/>
    <lineage>
        <taxon>Bacteria</taxon>
        <taxon>Thermotogati</taxon>
        <taxon>Synergistota</taxon>
        <taxon>Synergistia</taxon>
        <taxon>Synergistales</taxon>
        <taxon>Acetomicrobiaceae</taxon>
        <taxon>Acetomicrobium</taxon>
    </lineage>
</organism>
<evidence type="ECO:0000259" key="8">
    <source>
        <dbReference type="Pfam" id="PF02878"/>
    </source>
</evidence>
<evidence type="ECO:0000256" key="1">
    <source>
        <dbReference type="ARBA" id="ARBA00001946"/>
    </source>
</evidence>
<keyword evidence="4" id="KW-0479">Metal-binding</keyword>